<evidence type="ECO:0000256" key="1">
    <source>
        <dbReference type="ARBA" id="ARBA00023015"/>
    </source>
</evidence>
<feature type="compositionally biased region" description="Polar residues" evidence="5">
    <location>
        <begin position="497"/>
        <end position="512"/>
    </location>
</feature>
<keyword evidence="2" id="KW-0238">DNA-binding</keyword>
<evidence type="ECO:0000259" key="7">
    <source>
        <dbReference type="PROSITE" id="PS51745"/>
    </source>
</evidence>
<reference evidence="8" key="2">
    <citation type="journal article" date="2024" name="Plant">
        <title>Genomic evolution and insights into agronomic trait innovations of Sesamum species.</title>
        <authorList>
            <person name="Miao H."/>
            <person name="Wang L."/>
            <person name="Qu L."/>
            <person name="Liu H."/>
            <person name="Sun Y."/>
            <person name="Le M."/>
            <person name="Wang Q."/>
            <person name="Wei S."/>
            <person name="Zheng Y."/>
            <person name="Lin W."/>
            <person name="Duan Y."/>
            <person name="Cao H."/>
            <person name="Xiong S."/>
            <person name="Wang X."/>
            <person name="Wei L."/>
            <person name="Li C."/>
            <person name="Ma Q."/>
            <person name="Ju M."/>
            <person name="Zhao R."/>
            <person name="Li G."/>
            <person name="Mu C."/>
            <person name="Tian Q."/>
            <person name="Mei H."/>
            <person name="Zhang T."/>
            <person name="Gao T."/>
            <person name="Zhang H."/>
        </authorList>
    </citation>
    <scope>NUCLEOTIDE SEQUENCE</scope>
    <source>
        <strain evidence="8">KEN8</strain>
    </source>
</reference>
<organism evidence="8">
    <name type="scientific">Sesamum calycinum</name>
    <dbReference type="NCBI Taxonomy" id="2727403"/>
    <lineage>
        <taxon>Eukaryota</taxon>
        <taxon>Viridiplantae</taxon>
        <taxon>Streptophyta</taxon>
        <taxon>Embryophyta</taxon>
        <taxon>Tracheophyta</taxon>
        <taxon>Spermatophyta</taxon>
        <taxon>Magnoliopsida</taxon>
        <taxon>eudicotyledons</taxon>
        <taxon>Gunneridae</taxon>
        <taxon>Pentapetalae</taxon>
        <taxon>asterids</taxon>
        <taxon>lamiids</taxon>
        <taxon>Lamiales</taxon>
        <taxon>Pedaliaceae</taxon>
        <taxon>Sesamum</taxon>
    </lineage>
</organism>
<dbReference type="SUPFAM" id="SSF54277">
    <property type="entry name" value="CAD &amp; PB1 domains"/>
    <property type="match status" value="1"/>
</dbReference>
<dbReference type="Pfam" id="PF22922">
    <property type="entry name" value="GAF_NLP"/>
    <property type="match status" value="1"/>
</dbReference>
<dbReference type="Gene3D" id="3.10.20.90">
    <property type="entry name" value="Phosphatidylinositol 3-kinase Catalytic Subunit, Chain A, domain 1"/>
    <property type="match status" value="1"/>
</dbReference>
<evidence type="ECO:0000256" key="4">
    <source>
        <dbReference type="ARBA" id="ARBA00023242"/>
    </source>
</evidence>
<dbReference type="PANTHER" id="PTHR32002">
    <property type="entry name" value="PROTEIN NLP8"/>
    <property type="match status" value="1"/>
</dbReference>
<dbReference type="GO" id="GO:0003700">
    <property type="term" value="F:DNA-binding transcription factor activity"/>
    <property type="evidence" value="ECO:0007669"/>
    <property type="project" value="InterPro"/>
</dbReference>
<dbReference type="InterPro" id="IPR055081">
    <property type="entry name" value="NLP1-9_GAF"/>
</dbReference>
<dbReference type="AlphaFoldDB" id="A0AAW2RUB8"/>
<evidence type="ECO:0000313" key="8">
    <source>
        <dbReference type="EMBL" id="KAL0383678.1"/>
    </source>
</evidence>
<feature type="domain" description="PB1" evidence="7">
    <location>
        <begin position="630"/>
        <end position="710"/>
    </location>
</feature>
<dbReference type="InterPro" id="IPR045012">
    <property type="entry name" value="NLP"/>
</dbReference>
<dbReference type="PROSITE" id="PS51519">
    <property type="entry name" value="RWP_RK"/>
    <property type="match status" value="1"/>
</dbReference>
<comment type="caution">
    <text evidence="8">The sequence shown here is derived from an EMBL/GenBank/DDBJ whole genome shotgun (WGS) entry which is preliminary data.</text>
</comment>
<dbReference type="SMART" id="SM00666">
    <property type="entry name" value="PB1"/>
    <property type="match status" value="1"/>
</dbReference>
<evidence type="ECO:0000259" key="6">
    <source>
        <dbReference type="PROSITE" id="PS51519"/>
    </source>
</evidence>
<dbReference type="PANTHER" id="PTHR32002:SF77">
    <property type="entry name" value="PROTEIN NLP6-LIKE ISOFORM X1"/>
    <property type="match status" value="1"/>
</dbReference>
<dbReference type="Pfam" id="PF02042">
    <property type="entry name" value="RWP-RK"/>
    <property type="match status" value="1"/>
</dbReference>
<feature type="region of interest" description="Disordered" evidence="5">
    <location>
        <begin position="493"/>
        <end position="519"/>
    </location>
</feature>
<reference evidence="8" key="1">
    <citation type="submission" date="2020-06" db="EMBL/GenBank/DDBJ databases">
        <authorList>
            <person name="Li T."/>
            <person name="Hu X."/>
            <person name="Zhang T."/>
            <person name="Song X."/>
            <person name="Zhang H."/>
            <person name="Dai N."/>
            <person name="Sheng W."/>
            <person name="Hou X."/>
            <person name="Wei L."/>
        </authorList>
    </citation>
    <scope>NUCLEOTIDE SEQUENCE</scope>
    <source>
        <strain evidence="8">KEN8</strain>
        <tissue evidence="8">Leaf</tissue>
    </source>
</reference>
<sequence>MAALNWTGGKEHEEQYTMAEFVEYMSSNLLILPSNPENHNVFWFKEAGGDGHPPPAAVLPPQAQPAMFINQAEVRDRIKLGLQSLAWYFWDSVLIQFWELSISNGQRVLTTSSQPFALKRLFKGLSWYRKQCTNHRVAVEEGAKAEELGPLGRVFLNGQPESSPDVRFYSIKEYPLRDHALRCGVRRYMALPVFELQMQSQHCVGVLELVSFNTELLLMCFELCKSADDAFKNFNLRILHMDSQSETQAEGRRLALSEIKQMMLKVVNETPNVPLAQAWIPCQVCSGSDSGQCNCMGRAYYACDPEWNKQYELINSDFLTACLFHKLQGGKGVAGRVLSSINKLCFCRSIYAFDITEYPLAHYARKAMLAVSFAMCLQSAHTGSDPYVLEFFMIPGNRDESDPRFLISSLLRIMSHQLRSFKVASGQVFGEELLVDVVRFCIDDEAVYFQKSLFNRYPLGFKLSDPDSLAEQRTPSEGCRVESSMIKFAGSSGDVDASTQLGNNTGADQQARTGKRERKRPGFQISYLDLQTHFGKPEKEVADILGGKFRDPNAVCLSTFKRACRRHNITRWPSHVRNKANPSMFEVKISDKHEEESCGVNPSCSNQSTAVQQDMIRNNPANDHNSSSLIFTIKASYQSKTVKFQLSISAGMAKLEQELAKRLKLKVGDFETAYQDEDGCSILLTCDEDLRFCVQALTSLGLTTIQVFVH</sequence>
<dbReference type="PROSITE" id="PS51745">
    <property type="entry name" value="PB1"/>
    <property type="match status" value="1"/>
</dbReference>
<dbReference type="EMBL" id="JACGWM010000003">
    <property type="protein sequence ID" value="KAL0383678.1"/>
    <property type="molecule type" value="Genomic_DNA"/>
</dbReference>
<keyword evidence="1" id="KW-0805">Transcription regulation</keyword>
<evidence type="ECO:0000256" key="5">
    <source>
        <dbReference type="SAM" id="MobiDB-lite"/>
    </source>
</evidence>
<dbReference type="Pfam" id="PF00564">
    <property type="entry name" value="PB1"/>
    <property type="match status" value="1"/>
</dbReference>
<evidence type="ECO:0000256" key="2">
    <source>
        <dbReference type="ARBA" id="ARBA00023125"/>
    </source>
</evidence>
<accession>A0AAW2RUB8</accession>
<dbReference type="InterPro" id="IPR003035">
    <property type="entry name" value="RWP-RK_dom"/>
</dbReference>
<keyword evidence="4" id="KW-0539">Nucleus</keyword>
<protein>
    <submittedName>
        <fullName evidence="8">Protein NLP6</fullName>
    </submittedName>
</protein>
<evidence type="ECO:0000256" key="3">
    <source>
        <dbReference type="ARBA" id="ARBA00023163"/>
    </source>
</evidence>
<name>A0AAW2RUB8_9LAMI</name>
<gene>
    <name evidence="8" type="ORF">Scaly_0655100</name>
</gene>
<feature type="domain" description="RWP-RK" evidence="6">
    <location>
        <begin position="509"/>
        <end position="603"/>
    </location>
</feature>
<dbReference type="GO" id="GO:0003677">
    <property type="term" value="F:DNA binding"/>
    <property type="evidence" value="ECO:0007669"/>
    <property type="project" value="UniProtKB-KW"/>
</dbReference>
<proteinExistence type="predicted"/>
<dbReference type="InterPro" id="IPR000270">
    <property type="entry name" value="PB1_dom"/>
</dbReference>
<dbReference type="InterPro" id="IPR053793">
    <property type="entry name" value="PB1-like"/>
</dbReference>
<keyword evidence="3" id="KW-0804">Transcription</keyword>